<dbReference type="eggNOG" id="arCOG02785">
    <property type="taxonomic scope" value="Archaea"/>
</dbReference>
<gene>
    <name evidence="2" type="ORF">K933_16497</name>
</gene>
<dbReference type="Pfam" id="PF00884">
    <property type="entry name" value="Sulfatase"/>
    <property type="match status" value="1"/>
</dbReference>
<dbReference type="InterPro" id="IPR017850">
    <property type="entry name" value="Alkaline_phosphatase_core_sf"/>
</dbReference>
<dbReference type="AlphaFoldDB" id="V4HGF6"/>
<reference evidence="2 3" key="1">
    <citation type="journal article" date="2013" name="Genome Announc.">
        <title>Draft Genome Sequence of 'Candidatus Halobonum tyrrellensis' Strain G22, Isolated from the Hypersaline Waters of Lake Tyrrell, Australia.</title>
        <authorList>
            <person name="Ugalde J.A."/>
            <person name="Narasingarao P."/>
            <person name="Kuo S."/>
            <person name="Podell S."/>
            <person name="Allen E.E."/>
        </authorList>
    </citation>
    <scope>NUCLEOTIDE SEQUENCE [LARGE SCALE GENOMIC DNA]</scope>
    <source>
        <strain evidence="2 3">G22</strain>
    </source>
</reference>
<dbReference type="InterPro" id="IPR052701">
    <property type="entry name" value="GAG_Ulvan_Degrading_Sulfatases"/>
</dbReference>
<dbReference type="CDD" id="cd16148">
    <property type="entry name" value="sulfatase_like"/>
    <property type="match status" value="1"/>
</dbReference>
<proteinExistence type="predicted"/>
<dbReference type="InterPro" id="IPR000917">
    <property type="entry name" value="Sulfatase_N"/>
</dbReference>
<protein>
    <submittedName>
        <fullName evidence="2">Sulfatase</fullName>
    </submittedName>
</protein>
<dbReference type="SUPFAM" id="SSF53649">
    <property type="entry name" value="Alkaline phosphatase-like"/>
    <property type="match status" value="1"/>
</dbReference>
<evidence type="ECO:0000313" key="3">
    <source>
        <dbReference type="Proteomes" id="UP000017840"/>
    </source>
</evidence>
<dbReference type="PANTHER" id="PTHR43751">
    <property type="entry name" value="SULFATASE"/>
    <property type="match status" value="1"/>
</dbReference>
<dbReference type="EMBL" id="ASGZ01000068">
    <property type="protein sequence ID" value="ESP86879.1"/>
    <property type="molecule type" value="Genomic_DNA"/>
</dbReference>
<name>V4HGF6_9EURY</name>
<dbReference type="Proteomes" id="UP000017840">
    <property type="component" value="Unassembled WGS sequence"/>
</dbReference>
<comment type="caution">
    <text evidence="2">The sequence shown here is derived from an EMBL/GenBank/DDBJ whole genome shotgun (WGS) entry which is preliminary data.</text>
</comment>
<dbReference type="RefSeq" id="WP_023395867.1">
    <property type="nucleotide sequence ID" value="NZ_ASGZ01000068.1"/>
</dbReference>
<dbReference type="PATRIC" id="fig|1324957.4.peg.3350"/>
<evidence type="ECO:0000313" key="2">
    <source>
        <dbReference type="EMBL" id="ESP86879.1"/>
    </source>
</evidence>
<dbReference type="STRING" id="1324957.K933_16497"/>
<feature type="domain" description="Sulfatase N-terminal" evidence="1">
    <location>
        <begin position="3"/>
        <end position="336"/>
    </location>
</feature>
<evidence type="ECO:0000259" key="1">
    <source>
        <dbReference type="Pfam" id="PF00884"/>
    </source>
</evidence>
<keyword evidence="3" id="KW-1185">Reference proteome</keyword>
<sequence length="467" mass="52264">MKPNVLFVVIDAARYDHLSVNGYDRRTTPNVDALASDGIVFDDAFAAAPWTPPSHASMFTGTYPSTHGYFDTGSGVDGAATLAETLSAHGYRTFGSSLNPKIGYDTDVARGFDDYVSTYRVPFVPRSLDEAREYVFDLLPGYARLARDYRGMDRKAGEYLTMAAVKKRLRADDERPFFGFININSPHNQYHAPRRFRERFESFDPDEVRMDVVWDLARYAGNSYMVGDLDPTEAEWRALGDWYDGEIAFADSLFSELVRILKRKGVYDETLIVVTADHGEHFGEHGRAYHQFSLFDELIHVPLVIKLPGGERAGTRTDDLVSHVDLAPTIYEALGIDVPEGVEGRSVFSGETRDAVFAEYGDPVTGIAALESNVEGEVPAEAYDELDYALQCVRTRRRKLIRRIGGEPILTRIDDEGTERVVDEAWDDEWAALDGRIDETLSEHPAETEGPEIAAGTEEQLERLGYL</sequence>
<dbReference type="OrthoDB" id="3164at2157"/>
<organism evidence="2 3">
    <name type="scientific">Candidatus Halobonum tyrrellensis G22</name>
    <dbReference type="NCBI Taxonomy" id="1324957"/>
    <lineage>
        <taxon>Archaea</taxon>
        <taxon>Methanobacteriati</taxon>
        <taxon>Methanobacteriota</taxon>
        <taxon>Stenosarchaea group</taxon>
        <taxon>Halobacteria</taxon>
        <taxon>Halobacteriales</taxon>
        <taxon>Haloferacaceae</taxon>
        <taxon>Candidatus Halobonum</taxon>
    </lineage>
</organism>
<dbReference type="PANTHER" id="PTHR43751:SF3">
    <property type="entry name" value="SULFATASE N-TERMINAL DOMAIN-CONTAINING PROTEIN"/>
    <property type="match status" value="1"/>
</dbReference>
<accession>V4HGF6</accession>
<dbReference type="Gene3D" id="3.40.720.10">
    <property type="entry name" value="Alkaline Phosphatase, subunit A"/>
    <property type="match status" value="1"/>
</dbReference>